<dbReference type="InterPro" id="IPR000064">
    <property type="entry name" value="NLP_P60_dom"/>
</dbReference>
<dbReference type="PANTHER" id="PTHR47359">
    <property type="entry name" value="PEPTIDOGLYCAN DL-ENDOPEPTIDASE CWLO"/>
    <property type="match status" value="1"/>
</dbReference>
<dbReference type="GO" id="GO:0006508">
    <property type="term" value="P:proteolysis"/>
    <property type="evidence" value="ECO:0007669"/>
    <property type="project" value="UniProtKB-KW"/>
</dbReference>
<dbReference type="EMBL" id="ANPE02000133">
    <property type="protein sequence ID" value="EMY34102.1"/>
    <property type="molecule type" value="Genomic_DNA"/>
</dbReference>
<sequence length="228" mass="22503">MSMVDTVGRIQQIQSALTALSTPVPPASPEPAAPAAPAAARNASAFADALNAAAATGILPPASGLGGSDAAAGLGGLEAAAGLGRLDAAAGASAVGSAAPAAGSGSGTAVEAAAQKYLGLPYIWGGNDPAVGLDCSSFVQNVFKDLGYPLPRTTWDQVNEGTPVASMADAKPGDLLFTFNTGHVSIYLGNGKAVDAPQPGQTIQIRDLWENDSNVTAIRRIIPDGAAA</sequence>
<keyword evidence="7" id="KW-1185">Reference proteome</keyword>
<dbReference type="PANTHER" id="PTHR47359:SF3">
    <property type="entry name" value="NLP_P60 DOMAIN-CONTAINING PROTEIN-RELATED"/>
    <property type="match status" value="1"/>
</dbReference>
<keyword evidence="3" id="KW-0378">Hydrolase</keyword>
<dbReference type="InterPro" id="IPR038765">
    <property type="entry name" value="Papain-like_cys_pep_sf"/>
</dbReference>
<accession>N1V1Z1</accession>
<dbReference type="InterPro" id="IPR051794">
    <property type="entry name" value="PG_Endopeptidase_C40"/>
</dbReference>
<keyword evidence="2" id="KW-0645">Protease</keyword>
<organism evidence="6 7">
    <name type="scientific">Arthrobacter crystallopoietes BAB-32</name>
    <dbReference type="NCBI Taxonomy" id="1246476"/>
    <lineage>
        <taxon>Bacteria</taxon>
        <taxon>Bacillati</taxon>
        <taxon>Actinomycetota</taxon>
        <taxon>Actinomycetes</taxon>
        <taxon>Micrococcales</taxon>
        <taxon>Micrococcaceae</taxon>
        <taxon>Crystallibacter</taxon>
    </lineage>
</organism>
<dbReference type="Proteomes" id="UP000010729">
    <property type="component" value="Unassembled WGS sequence"/>
</dbReference>
<dbReference type="RefSeq" id="WP_005269120.1">
    <property type="nucleotide sequence ID" value="NZ_ANPE02000133.1"/>
</dbReference>
<evidence type="ECO:0000256" key="3">
    <source>
        <dbReference type="ARBA" id="ARBA00022801"/>
    </source>
</evidence>
<dbReference type="SUPFAM" id="SSF54001">
    <property type="entry name" value="Cysteine proteinases"/>
    <property type="match status" value="1"/>
</dbReference>
<protein>
    <submittedName>
        <fullName evidence="6">NLP/P60 protein</fullName>
    </submittedName>
</protein>
<feature type="domain" description="NlpC/P60" evidence="5">
    <location>
        <begin position="104"/>
        <end position="228"/>
    </location>
</feature>
<proteinExistence type="inferred from homology"/>
<comment type="similarity">
    <text evidence="1">Belongs to the peptidase C40 family.</text>
</comment>
<dbReference type="PROSITE" id="PS51935">
    <property type="entry name" value="NLPC_P60"/>
    <property type="match status" value="1"/>
</dbReference>
<comment type="caution">
    <text evidence="6">The sequence shown here is derived from an EMBL/GenBank/DDBJ whole genome shotgun (WGS) entry which is preliminary data.</text>
</comment>
<dbReference type="Gene3D" id="3.90.1720.10">
    <property type="entry name" value="endopeptidase domain like (from Nostoc punctiforme)"/>
    <property type="match status" value="1"/>
</dbReference>
<evidence type="ECO:0000313" key="7">
    <source>
        <dbReference type="Proteomes" id="UP000010729"/>
    </source>
</evidence>
<gene>
    <name evidence="6" type="ORF">D477_011436</name>
</gene>
<evidence type="ECO:0000313" key="6">
    <source>
        <dbReference type="EMBL" id="EMY34102.1"/>
    </source>
</evidence>
<dbReference type="Pfam" id="PF00877">
    <property type="entry name" value="NLPC_P60"/>
    <property type="match status" value="1"/>
</dbReference>
<evidence type="ECO:0000256" key="1">
    <source>
        <dbReference type="ARBA" id="ARBA00007074"/>
    </source>
</evidence>
<evidence type="ECO:0000256" key="4">
    <source>
        <dbReference type="ARBA" id="ARBA00022807"/>
    </source>
</evidence>
<evidence type="ECO:0000256" key="2">
    <source>
        <dbReference type="ARBA" id="ARBA00022670"/>
    </source>
</evidence>
<dbReference type="GO" id="GO:0008234">
    <property type="term" value="F:cysteine-type peptidase activity"/>
    <property type="evidence" value="ECO:0007669"/>
    <property type="project" value="UniProtKB-KW"/>
</dbReference>
<reference evidence="6 7" key="1">
    <citation type="journal article" date="2013" name="Genome Announc.">
        <title>Draft Genome Sequence of Arthrobacter crystallopoietes Strain BAB-32, Revealing Genes for Bioremediation.</title>
        <authorList>
            <person name="Joshi M.N."/>
            <person name="Pandit A.S."/>
            <person name="Sharma A."/>
            <person name="Pandya R.V."/>
            <person name="Desai S.M."/>
            <person name="Saxena A.K."/>
            <person name="Bagatharia S.B."/>
        </authorList>
    </citation>
    <scope>NUCLEOTIDE SEQUENCE [LARGE SCALE GENOMIC DNA]</scope>
    <source>
        <strain evidence="6 7">BAB-32</strain>
    </source>
</reference>
<evidence type="ECO:0000259" key="5">
    <source>
        <dbReference type="PROSITE" id="PS51935"/>
    </source>
</evidence>
<keyword evidence="4" id="KW-0788">Thiol protease</keyword>
<dbReference type="AlphaFoldDB" id="N1V1Z1"/>
<name>N1V1Z1_9MICC</name>
<dbReference type="OrthoDB" id="9815778at2"/>